<feature type="domain" description="O-methyltransferase C-terminal" evidence="4">
    <location>
        <begin position="189"/>
        <end position="304"/>
    </location>
</feature>
<dbReference type="GO" id="GO:0008171">
    <property type="term" value="F:O-methyltransferase activity"/>
    <property type="evidence" value="ECO:0007669"/>
    <property type="project" value="InterPro"/>
</dbReference>
<keyword evidence="3" id="KW-0949">S-adenosyl-L-methionine</keyword>
<evidence type="ECO:0000256" key="2">
    <source>
        <dbReference type="ARBA" id="ARBA00022679"/>
    </source>
</evidence>
<dbReference type="Gene3D" id="3.40.50.150">
    <property type="entry name" value="Vaccinia Virus protein VP39"/>
    <property type="match status" value="1"/>
</dbReference>
<dbReference type="Pfam" id="PF00891">
    <property type="entry name" value="Methyltransf_2"/>
    <property type="match status" value="1"/>
</dbReference>
<comment type="caution">
    <text evidence="5">The sequence shown here is derived from an EMBL/GenBank/DDBJ whole genome shotgun (WGS) entry which is preliminary data.</text>
</comment>
<dbReference type="InterPro" id="IPR016461">
    <property type="entry name" value="COMT-like"/>
</dbReference>
<dbReference type="GeneID" id="64598053"/>
<dbReference type="Proteomes" id="UP000719766">
    <property type="component" value="Unassembled WGS sequence"/>
</dbReference>
<keyword evidence="1" id="KW-0489">Methyltransferase</keyword>
<evidence type="ECO:0000256" key="3">
    <source>
        <dbReference type="ARBA" id="ARBA00022691"/>
    </source>
</evidence>
<dbReference type="PANTHER" id="PTHR43712:SF2">
    <property type="entry name" value="O-METHYLTRANSFERASE CICE"/>
    <property type="match status" value="1"/>
</dbReference>
<gene>
    <name evidence="5" type="ORF">HD556DRAFT_1414590</name>
</gene>
<feature type="non-terminal residue" evidence="5">
    <location>
        <position position="385"/>
    </location>
</feature>
<sequence>LLPLSQHSSVEHPLDDPTTYLPSTALFDARRLSLELKNLIQSPLDKRMDEKYSAYGAASIDILIKTNTIDYLSDLSNPSEGIPVTELASKFELDSRRAGRRLNLCTPGFVSIVGAMPRWVTESDWKLSRSPAQTAFQVAFKTPLQRFSWVMQNPQALIPLADHLHMSVLGDMSTPSIVADYPWEQLETPIIVDCGGGEGGLVTAILDAYSSFQAIVQDMENVVALTSSIMKERRPRDIESGTLKAEAHDLFQSQPRIGNEYSFILRHILHGWADKEAVGSGDIGNVARALGPKSKILIIEMVAFPNVDSTATISAKSFLLDGDYKRPDYCVPSHFGSASKLVNAFSVHMPNLMNGCERSLREWESLVKGCGLCITNCALDSRVLL</sequence>
<proteinExistence type="predicted"/>
<reference evidence="5" key="1">
    <citation type="journal article" date="2020" name="New Phytol.">
        <title>Comparative genomics reveals dynamic genome evolution in host specialist ectomycorrhizal fungi.</title>
        <authorList>
            <person name="Lofgren L.A."/>
            <person name="Nguyen N.H."/>
            <person name="Vilgalys R."/>
            <person name="Ruytinx J."/>
            <person name="Liao H.L."/>
            <person name="Branco S."/>
            <person name="Kuo A."/>
            <person name="LaButti K."/>
            <person name="Lipzen A."/>
            <person name="Andreopoulos W."/>
            <person name="Pangilinan J."/>
            <person name="Riley R."/>
            <person name="Hundley H."/>
            <person name="Na H."/>
            <person name="Barry K."/>
            <person name="Grigoriev I.V."/>
            <person name="Stajich J.E."/>
            <person name="Kennedy P.G."/>
        </authorList>
    </citation>
    <scope>NUCLEOTIDE SEQUENCE</scope>
    <source>
        <strain evidence="5">S12</strain>
    </source>
</reference>
<dbReference type="GO" id="GO:0032259">
    <property type="term" value="P:methylation"/>
    <property type="evidence" value="ECO:0007669"/>
    <property type="project" value="UniProtKB-KW"/>
</dbReference>
<keyword evidence="6" id="KW-1185">Reference proteome</keyword>
<dbReference type="InterPro" id="IPR029063">
    <property type="entry name" value="SAM-dependent_MTases_sf"/>
</dbReference>
<dbReference type="SUPFAM" id="SSF53335">
    <property type="entry name" value="S-adenosyl-L-methionine-dependent methyltransferases"/>
    <property type="match status" value="1"/>
</dbReference>
<dbReference type="PANTHER" id="PTHR43712">
    <property type="entry name" value="PUTATIVE (AFU_ORTHOLOGUE AFUA_4G14580)-RELATED"/>
    <property type="match status" value="1"/>
</dbReference>
<evidence type="ECO:0000256" key="1">
    <source>
        <dbReference type="ARBA" id="ARBA00022603"/>
    </source>
</evidence>
<protein>
    <submittedName>
        <fullName evidence="5">O-methyltransferase-domain-containing protein</fullName>
    </submittedName>
</protein>
<dbReference type="InterPro" id="IPR001077">
    <property type="entry name" value="COMT_C"/>
</dbReference>
<dbReference type="AlphaFoldDB" id="A0A9P7DBV5"/>
<organism evidence="5 6">
    <name type="scientific">Suillus plorans</name>
    <dbReference type="NCBI Taxonomy" id="116603"/>
    <lineage>
        <taxon>Eukaryota</taxon>
        <taxon>Fungi</taxon>
        <taxon>Dikarya</taxon>
        <taxon>Basidiomycota</taxon>
        <taxon>Agaricomycotina</taxon>
        <taxon>Agaricomycetes</taxon>
        <taxon>Agaricomycetidae</taxon>
        <taxon>Boletales</taxon>
        <taxon>Suillineae</taxon>
        <taxon>Suillaceae</taxon>
        <taxon>Suillus</taxon>
    </lineage>
</organism>
<dbReference type="EMBL" id="JABBWE010000091">
    <property type="protein sequence ID" value="KAG1786515.1"/>
    <property type="molecule type" value="Genomic_DNA"/>
</dbReference>
<dbReference type="OrthoDB" id="1606438at2759"/>
<evidence type="ECO:0000259" key="4">
    <source>
        <dbReference type="Pfam" id="PF00891"/>
    </source>
</evidence>
<dbReference type="RefSeq" id="XP_041153950.1">
    <property type="nucleotide sequence ID" value="XM_041304289.1"/>
</dbReference>
<keyword evidence="2" id="KW-0808">Transferase</keyword>
<accession>A0A9P7DBV5</accession>
<dbReference type="PROSITE" id="PS51683">
    <property type="entry name" value="SAM_OMT_II"/>
    <property type="match status" value="1"/>
</dbReference>
<evidence type="ECO:0000313" key="5">
    <source>
        <dbReference type="EMBL" id="KAG1786515.1"/>
    </source>
</evidence>
<evidence type="ECO:0000313" key="6">
    <source>
        <dbReference type="Proteomes" id="UP000719766"/>
    </source>
</evidence>
<name>A0A9P7DBV5_9AGAM</name>